<feature type="transmembrane region" description="Helical" evidence="6">
    <location>
        <begin position="280"/>
        <end position="300"/>
    </location>
</feature>
<dbReference type="KEGG" id="sof:NCTC11214_05438"/>
<organism evidence="8 9">
    <name type="scientific">Serratia odorifera</name>
    <dbReference type="NCBI Taxonomy" id="618"/>
    <lineage>
        <taxon>Bacteria</taxon>
        <taxon>Pseudomonadati</taxon>
        <taxon>Pseudomonadota</taxon>
        <taxon>Gammaproteobacteria</taxon>
        <taxon>Enterobacterales</taxon>
        <taxon>Yersiniaceae</taxon>
        <taxon>Serratia</taxon>
    </lineage>
</organism>
<dbReference type="EMBL" id="LR134117">
    <property type="protein sequence ID" value="VDZ65369.1"/>
    <property type="molecule type" value="Genomic_DNA"/>
</dbReference>
<gene>
    <name evidence="8" type="primary">rhtA</name>
    <name evidence="8" type="ORF">NCTC11214_05438</name>
</gene>
<name>A0A3S4EIY4_SEROD</name>
<keyword evidence="3 6" id="KW-0812">Transmembrane</keyword>
<feature type="transmembrane region" description="Helical" evidence="6">
    <location>
        <begin position="112"/>
        <end position="129"/>
    </location>
</feature>
<dbReference type="Proteomes" id="UP000281391">
    <property type="component" value="Chromosome"/>
</dbReference>
<keyword evidence="5 6" id="KW-0472">Membrane</keyword>
<feature type="transmembrane region" description="Helical" evidence="6">
    <location>
        <begin position="165"/>
        <end position="183"/>
    </location>
</feature>
<evidence type="ECO:0000313" key="8">
    <source>
        <dbReference type="EMBL" id="VDZ65369.1"/>
    </source>
</evidence>
<evidence type="ECO:0000256" key="3">
    <source>
        <dbReference type="ARBA" id="ARBA00022692"/>
    </source>
</evidence>
<feature type="transmembrane region" description="Helical" evidence="6">
    <location>
        <begin position="224"/>
        <end position="242"/>
    </location>
</feature>
<evidence type="ECO:0000256" key="4">
    <source>
        <dbReference type="ARBA" id="ARBA00022989"/>
    </source>
</evidence>
<feature type="transmembrane region" description="Helical" evidence="6">
    <location>
        <begin position="51"/>
        <end position="76"/>
    </location>
</feature>
<protein>
    <submittedName>
        <fullName evidence="8">Inner membrane transporter rhtA</fullName>
    </submittedName>
</protein>
<dbReference type="InterPro" id="IPR051258">
    <property type="entry name" value="Diverse_Substrate_Transporter"/>
</dbReference>
<evidence type="ECO:0000313" key="9">
    <source>
        <dbReference type="Proteomes" id="UP000281391"/>
    </source>
</evidence>
<dbReference type="NCBIfam" id="NF007823">
    <property type="entry name" value="PRK10532.1"/>
    <property type="match status" value="1"/>
</dbReference>
<evidence type="ECO:0000259" key="7">
    <source>
        <dbReference type="Pfam" id="PF00892"/>
    </source>
</evidence>
<evidence type="ECO:0000256" key="6">
    <source>
        <dbReference type="SAM" id="Phobius"/>
    </source>
</evidence>
<dbReference type="SUPFAM" id="SSF103481">
    <property type="entry name" value="Multidrug resistance efflux transporter EmrE"/>
    <property type="match status" value="2"/>
</dbReference>
<dbReference type="AlphaFoldDB" id="A0A3S4EIY4"/>
<sequence>MCSCQPVGVVFKKAERMSSPTAKTSARLLPICLLLVAMVSIQGGASLAKSLFPLVGAEGITTLRLSIGTLILFVIFRPWRMRFAAGSRLPLLIYGLSLGAMNYLFYLSLRTVPLGIAVALEFTGPLAVAMFSSRRAVDFIWVALAMVGLWFLLPLGHDMGSIDPLGAACALGAGACWAVYIIFGQKAGGDHGPGTVAVGSLIAALVFCPIGAWQTGSALLNLDILPLALAVAILSTALPYSLEIIALPKIPARTFGTLMSLEPAMAALSGMIFLNEHLNGIQWLALAAIIMASMGSTLTIKPKPQIEQLS</sequence>
<proteinExistence type="predicted"/>
<feature type="transmembrane region" description="Helical" evidence="6">
    <location>
        <begin position="254"/>
        <end position="274"/>
    </location>
</feature>
<dbReference type="InterPro" id="IPR037185">
    <property type="entry name" value="EmrE-like"/>
</dbReference>
<dbReference type="InterPro" id="IPR000620">
    <property type="entry name" value="EamA_dom"/>
</dbReference>
<dbReference type="GO" id="GO:0005886">
    <property type="term" value="C:plasma membrane"/>
    <property type="evidence" value="ECO:0007669"/>
    <property type="project" value="UniProtKB-SubCell"/>
</dbReference>
<evidence type="ECO:0000256" key="5">
    <source>
        <dbReference type="ARBA" id="ARBA00023136"/>
    </source>
</evidence>
<accession>A0A3S4EIY4</accession>
<feature type="transmembrane region" description="Helical" evidence="6">
    <location>
        <begin position="88"/>
        <end position="106"/>
    </location>
</feature>
<evidence type="ECO:0000256" key="2">
    <source>
        <dbReference type="ARBA" id="ARBA00022475"/>
    </source>
</evidence>
<dbReference type="Pfam" id="PF00892">
    <property type="entry name" value="EamA"/>
    <property type="match status" value="1"/>
</dbReference>
<feature type="transmembrane region" description="Helical" evidence="6">
    <location>
        <begin position="195"/>
        <end position="212"/>
    </location>
</feature>
<dbReference type="PANTHER" id="PTHR42920:SF5">
    <property type="entry name" value="EAMA DOMAIN-CONTAINING PROTEIN"/>
    <property type="match status" value="1"/>
</dbReference>
<keyword evidence="2" id="KW-1003">Cell membrane</keyword>
<feature type="transmembrane region" description="Helical" evidence="6">
    <location>
        <begin position="136"/>
        <end position="153"/>
    </location>
</feature>
<evidence type="ECO:0000256" key="1">
    <source>
        <dbReference type="ARBA" id="ARBA00004651"/>
    </source>
</evidence>
<feature type="transmembrane region" description="Helical" evidence="6">
    <location>
        <begin position="26"/>
        <end position="45"/>
    </location>
</feature>
<feature type="domain" description="EamA" evidence="7">
    <location>
        <begin position="165"/>
        <end position="294"/>
    </location>
</feature>
<reference evidence="8 9" key="1">
    <citation type="submission" date="2018-12" db="EMBL/GenBank/DDBJ databases">
        <authorList>
            <consortium name="Pathogen Informatics"/>
        </authorList>
    </citation>
    <scope>NUCLEOTIDE SEQUENCE [LARGE SCALE GENOMIC DNA]</scope>
    <source>
        <strain evidence="8 9">NCTC11214</strain>
    </source>
</reference>
<dbReference type="PANTHER" id="PTHR42920">
    <property type="entry name" value="OS03G0707200 PROTEIN-RELATED"/>
    <property type="match status" value="1"/>
</dbReference>
<keyword evidence="4 6" id="KW-1133">Transmembrane helix</keyword>
<comment type="subcellular location">
    <subcellularLocation>
        <location evidence="1">Cell membrane</location>
        <topology evidence="1">Multi-pass membrane protein</topology>
    </subcellularLocation>
</comment>